<reference evidence="1" key="1">
    <citation type="submission" date="2021-06" db="EMBL/GenBank/DDBJ databases">
        <authorList>
            <person name="Kallberg Y."/>
            <person name="Tangrot J."/>
            <person name="Rosling A."/>
        </authorList>
    </citation>
    <scope>NUCLEOTIDE SEQUENCE</scope>
    <source>
        <strain evidence="1">BR232B</strain>
    </source>
</reference>
<keyword evidence="2" id="KW-1185">Reference proteome</keyword>
<dbReference type="OrthoDB" id="10458446at2759"/>
<protein>
    <submittedName>
        <fullName evidence="1">665_t:CDS:1</fullName>
    </submittedName>
</protein>
<name>A0A9N8WF21_9GLOM</name>
<comment type="caution">
    <text evidence="1">The sequence shown here is derived from an EMBL/GenBank/DDBJ whole genome shotgun (WGS) entry which is preliminary data.</text>
</comment>
<gene>
    <name evidence="1" type="ORF">PBRASI_LOCUS1756</name>
</gene>
<evidence type="ECO:0000313" key="1">
    <source>
        <dbReference type="EMBL" id="CAG8484438.1"/>
    </source>
</evidence>
<dbReference type="EMBL" id="CAJVPI010000122">
    <property type="protein sequence ID" value="CAG8484438.1"/>
    <property type="molecule type" value="Genomic_DNA"/>
</dbReference>
<proteinExistence type="predicted"/>
<organism evidence="1 2">
    <name type="scientific">Paraglomus brasilianum</name>
    <dbReference type="NCBI Taxonomy" id="144538"/>
    <lineage>
        <taxon>Eukaryota</taxon>
        <taxon>Fungi</taxon>
        <taxon>Fungi incertae sedis</taxon>
        <taxon>Mucoromycota</taxon>
        <taxon>Glomeromycotina</taxon>
        <taxon>Glomeromycetes</taxon>
        <taxon>Paraglomerales</taxon>
        <taxon>Paraglomeraceae</taxon>
        <taxon>Paraglomus</taxon>
    </lineage>
</organism>
<dbReference type="AlphaFoldDB" id="A0A9N8WF21"/>
<dbReference type="Proteomes" id="UP000789739">
    <property type="component" value="Unassembled WGS sequence"/>
</dbReference>
<accession>A0A9N8WF21</accession>
<sequence>MSQNTHQKALFSKPTRGRKSMTVPIQLDYTGHNPVMVVENLRKDKVSKKGTDYKEEQHLFAMVEQQVDIVHELAREPDIEYEYNGVAKQEFARMTTEQLKNYAKLFATAIIKMNYN</sequence>
<evidence type="ECO:0000313" key="2">
    <source>
        <dbReference type="Proteomes" id="UP000789739"/>
    </source>
</evidence>